<dbReference type="EC" id="2.7.1.68" evidence="1"/>
<name>A0A835C310_9POAL</name>
<dbReference type="EMBL" id="JACEFO010001687">
    <property type="protein sequence ID" value="KAF8720997.1"/>
    <property type="molecule type" value="Genomic_DNA"/>
</dbReference>
<protein>
    <recommendedName>
        <fullName evidence="1">1-phosphatidylinositol-4-phosphate 5-kinase</fullName>
        <ecNumber evidence="1">2.7.1.68</ecNumber>
    </recommendedName>
</protein>
<reference evidence="5" key="1">
    <citation type="submission" date="2020-07" db="EMBL/GenBank/DDBJ databases">
        <title>Genome sequence and genetic diversity analysis of an under-domesticated orphan crop, white fonio (Digitaria exilis).</title>
        <authorList>
            <person name="Bennetzen J.L."/>
            <person name="Chen S."/>
            <person name="Ma X."/>
            <person name="Wang X."/>
            <person name="Yssel A.E.J."/>
            <person name="Chaluvadi S.R."/>
            <person name="Johnson M."/>
            <person name="Gangashetty P."/>
            <person name="Hamidou F."/>
            <person name="Sanogo M.D."/>
            <person name="Zwaenepoel A."/>
            <person name="Wallace J."/>
            <person name="Van De Peer Y."/>
            <person name="Van Deynze A."/>
        </authorList>
    </citation>
    <scope>NUCLEOTIDE SEQUENCE</scope>
    <source>
        <tissue evidence="5">Leaves</tissue>
    </source>
</reference>
<feature type="compositionally biased region" description="Basic and acidic residues" evidence="3">
    <location>
        <begin position="28"/>
        <end position="37"/>
    </location>
</feature>
<evidence type="ECO:0000256" key="3">
    <source>
        <dbReference type="SAM" id="MobiDB-lite"/>
    </source>
</evidence>
<evidence type="ECO:0000313" key="5">
    <source>
        <dbReference type="EMBL" id="KAF8720997.1"/>
    </source>
</evidence>
<evidence type="ECO:0000259" key="4">
    <source>
        <dbReference type="PROSITE" id="PS51455"/>
    </source>
</evidence>
<dbReference type="SMART" id="SM00330">
    <property type="entry name" value="PIPKc"/>
    <property type="match status" value="1"/>
</dbReference>
<keyword evidence="2" id="KW-0547">Nucleotide-binding</keyword>
<dbReference type="GO" id="GO:0005524">
    <property type="term" value="F:ATP binding"/>
    <property type="evidence" value="ECO:0007669"/>
    <property type="project" value="UniProtKB-UniRule"/>
</dbReference>
<keyword evidence="2" id="KW-0067">ATP-binding</keyword>
<keyword evidence="2" id="KW-0418">Kinase</keyword>
<dbReference type="OrthoDB" id="70770at2759"/>
<organism evidence="5 6">
    <name type="scientific">Digitaria exilis</name>
    <dbReference type="NCBI Taxonomy" id="1010633"/>
    <lineage>
        <taxon>Eukaryota</taxon>
        <taxon>Viridiplantae</taxon>
        <taxon>Streptophyta</taxon>
        <taxon>Embryophyta</taxon>
        <taxon>Tracheophyta</taxon>
        <taxon>Spermatophyta</taxon>
        <taxon>Magnoliopsida</taxon>
        <taxon>Liliopsida</taxon>
        <taxon>Poales</taxon>
        <taxon>Poaceae</taxon>
        <taxon>PACMAD clade</taxon>
        <taxon>Panicoideae</taxon>
        <taxon>Panicodae</taxon>
        <taxon>Paniceae</taxon>
        <taxon>Anthephorinae</taxon>
        <taxon>Digitaria</taxon>
    </lineage>
</organism>
<dbReference type="Gene3D" id="3.30.800.10">
    <property type="entry name" value="Phosphatidylinositol Phosphate Kinase II Beta"/>
    <property type="match status" value="2"/>
</dbReference>
<comment type="caution">
    <text evidence="5">The sequence shown here is derived from an EMBL/GenBank/DDBJ whole genome shotgun (WGS) entry which is preliminary data.</text>
</comment>
<dbReference type="AlphaFoldDB" id="A0A835C310"/>
<feature type="compositionally biased region" description="Acidic residues" evidence="3">
    <location>
        <begin position="18"/>
        <end position="27"/>
    </location>
</feature>
<dbReference type="InterPro" id="IPR002498">
    <property type="entry name" value="PInositol-4-P-4/5-kinase_core"/>
</dbReference>
<dbReference type="Pfam" id="PF01504">
    <property type="entry name" value="PIP5K"/>
    <property type="match status" value="1"/>
</dbReference>
<dbReference type="InterPro" id="IPR027484">
    <property type="entry name" value="PInositol-4-P-5-kinase_N"/>
</dbReference>
<proteinExistence type="predicted"/>
<evidence type="ECO:0000313" key="6">
    <source>
        <dbReference type="Proteomes" id="UP000636709"/>
    </source>
</evidence>
<sequence length="169" mass="19326">MGTTRAALRRGGARATREEDEDHDDDEGARRDGEGGGRRRWHAVGKQGQITLDLKSSAFDPKEKVWTRFPPEGSKYTPPHSSCDFKWKDYCPQALRELSSPGKSGSFFYLTSNDQYMIKTMKKSEVKIFLKMLRAYYNHVRAFENTLVTKFFGLHCVKLAGANQKKVRN</sequence>
<dbReference type="Proteomes" id="UP000636709">
    <property type="component" value="Unassembled WGS sequence"/>
</dbReference>
<accession>A0A835C310</accession>
<dbReference type="PANTHER" id="PTHR23086:SF57">
    <property type="entry name" value="1-PHOSPHATIDYLINOSITOL-4-PHOSPHATE 5-KINASE"/>
    <property type="match status" value="1"/>
</dbReference>
<evidence type="ECO:0000256" key="1">
    <source>
        <dbReference type="ARBA" id="ARBA00012172"/>
    </source>
</evidence>
<dbReference type="GO" id="GO:0005886">
    <property type="term" value="C:plasma membrane"/>
    <property type="evidence" value="ECO:0007669"/>
    <property type="project" value="TreeGrafter"/>
</dbReference>
<feature type="region of interest" description="Disordered" evidence="3">
    <location>
        <begin position="1"/>
        <end position="44"/>
    </location>
</feature>
<gene>
    <name evidence="5" type="ORF">HU200_023408</name>
</gene>
<keyword evidence="2" id="KW-0808">Transferase</keyword>
<dbReference type="PROSITE" id="PS51455">
    <property type="entry name" value="PIPK"/>
    <property type="match status" value="1"/>
</dbReference>
<feature type="domain" description="PIPK" evidence="4">
    <location>
        <begin position="1"/>
        <end position="169"/>
    </location>
</feature>
<dbReference type="GO" id="GO:0046854">
    <property type="term" value="P:phosphatidylinositol phosphate biosynthetic process"/>
    <property type="evidence" value="ECO:0007669"/>
    <property type="project" value="TreeGrafter"/>
</dbReference>
<dbReference type="SUPFAM" id="SSF56104">
    <property type="entry name" value="SAICAR synthase-like"/>
    <property type="match status" value="1"/>
</dbReference>
<dbReference type="GO" id="GO:0016308">
    <property type="term" value="F:1-phosphatidylinositol-4-phosphate 5-kinase activity"/>
    <property type="evidence" value="ECO:0007669"/>
    <property type="project" value="UniProtKB-EC"/>
</dbReference>
<dbReference type="PANTHER" id="PTHR23086">
    <property type="entry name" value="PHOSPHATIDYLINOSITOL-4-PHOSPHATE 5-KINASE"/>
    <property type="match status" value="1"/>
</dbReference>
<keyword evidence="6" id="KW-1185">Reference proteome</keyword>
<dbReference type="InterPro" id="IPR023610">
    <property type="entry name" value="PInositol-4/5-P-5/4-kinase"/>
</dbReference>
<evidence type="ECO:0000256" key="2">
    <source>
        <dbReference type="PROSITE-ProRule" id="PRU00781"/>
    </source>
</evidence>